<feature type="transmembrane region" description="Helical" evidence="1">
    <location>
        <begin position="336"/>
        <end position="355"/>
    </location>
</feature>
<organism evidence="2 3">
    <name type="scientific">Agathobacter rectalis</name>
    <dbReference type="NCBI Taxonomy" id="39491"/>
    <lineage>
        <taxon>Bacteria</taxon>
        <taxon>Bacillati</taxon>
        <taxon>Bacillota</taxon>
        <taxon>Clostridia</taxon>
        <taxon>Lachnospirales</taxon>
        <taxon>Lachnospiraceae</taxon>
        <taxon>Agathobacter</taxon>
    </lineage>
</organism>
<feature type="transmembrane region" description="Helical" evidence="1">
    <location>
        <begin position="116"/>
        <end position="142"/>
    </location>
</feature>
<reference evidence="2" key="1">
    <citation type="submission" date="2021-10" db="EMBL/GenBank/DDBJ databases">
        <title>Collection of gut derived symbiotic bacterial strains cultured from healthy donors.</title>
        <authorList>
            <person name="Lin H."/>
            <person name="Littmann E."/>
            <person name="Kohout C."/>
            <person name="Pamer E.G."/>
        </authorList>
    </citation>
    <scope>NUCLEOTIDE SEQUENCE</scope>
    <source>
        <strain evidence="2">DFI.9.42</strain>
    </source>
</reference>
<evidence type="ECO:0000256" key="1">
    <source>
        <dbReference type="SAM" id="Phobius"/>
    </source>
</evidence>
<proteinExistence type="predicted"/>
<feature type="transmembrane region" description="Helical" evidence="1">
    <location>
        <begin position="85"/>
        <end position="104"/>
    </location>
</feature>
<protein>
    <recommendedName>
        <fullName evidence="4">O-antigen polysaccharide polymerase Wzy</fullName>
    </recommendedName>
</protein>
<keyword evidence="1" id="KW-0472">Membrane</keyword>
<comment type="caution">
    <text evidence="2">The sequence shown here is derived from an EMBL/GenBank/DDBJ whole genome shotgun (WGS) entry which is preliminary data.</text>
</comment>
<feature type="transmembrane region" description="Helical" evidence="1">
    <location>
        <begin position="230"/>
        <end position="251"/>
    </location>
</feature>
<name>A0AAW4UG25_9FIRM</name>
<dbReference type="RefSeq" id="WP_306782512.1">
    <property type="nucleotide sequence ID" value="NZ_JAJCJM010000035.1"/>
</dbReference>
<feature type="transmembrane region" description="Helical" evidence="1">
    <location>
        <begin position="47"/>
        <end position="65"/>
    </location>
</feature>
<feature type="transmembrane region" description="Helical" evidence="1">
    <location>
        <begin position="389"/>
        <end position="406"/>
    </location>
</feature>
<gene>
    <name evidence="2" type="ORF">LIZ56_13820</name>
</gene>
<sequence length="421" mass="47232">MLVKKHDFIIIICTLFCGLGVLFINDPTVCLAIALIQTIMIFKKAKISLFSILAFLLNFCLIQEYGAYVGWDVYGLLAFKQVPIYFYEMFICVFSFNLILYCVLSISNCLENEGKLFTLNVDAGFQISVLLIIAAVGITFLMFPTIPSLGAFVLTNRFTRGILPFTGWSCMPPFFMAIAIMNERCRKCAIFVTVIIVFWYVFHGERVDCMGLLAFLAIKYYNNNRNNKNTIMKIGVIAGCVVVLFVAVGMLRTGADNLQLKKVLNGALIQSTACDVSYVFNCAVDLATKGELFHGITFLSYAVNCVPFLNDPYSFGSYIQNFYPTAGGGLFFAEPIANFGLKFAIFFSGAYILLLARLVRKTTKYRFMVYAALCITIFRTAWYGLNYPIIAILYFAPAILFATRLINRKKLGGYNIDEVSN</sequence>
<dbReference type="Proteomes" id="UP001197684">
    <property type="component" value="Unassembled WGS sequence"/>
</dbReference>
<dbReference type="EMBL" id="JAJCJK010000029">
    <property type="protein sequence ID" value="MCB6939477.1"/>
    <property type="molecule type" value="Genomic_DNA"/>
</dbReference>
<feature type="transmembrane region" description="Helical" evidence="1">
    <location>
        <begin position="162"/>
        <end position="181"/>
    </location>
</feature>
<evidence type="ECO:0000313" key="3">
    <source>
        <dbReference type="Proteomes" id="UP001197684"/>
    </source>
</evidence>
<evidence type="ECO:0008006" key="4">
    <source>
        <dbReference type="Google" id="ProtNLM"/>
    </source>
</evidence>
<evidence type="ECO:0000313" key="2">
    <source>
        <dbReference type="EMBL" id="MCB6939477.1"/>
    </source>
</evidence>
<accession>A0AAW4UG25</accession>
<feature type="transmembrane region" description="Helical" evidence="1">
    <location>
        <begin position="6"/>
        <end position="35"/>
    </location>
</feature>
<dbReference type="AlphaFoldDB" id="A0AAW4UG25"/>
<keyword evidence="1" id="KW-0812">Transmembrane</keyword>
<keyword evidence="1" id="KW-1133">Transmembrane helix</keyword>